<dbReference type="GO" id="GO:0032039">
    <property type="term" value="C:integrator complex"/>
    <property type="evidence" value="ECO:0007669"/>
    <property type="project" value="TreeGrafter"/>
</dbReference>
<dbReference type="PANTHER" id="PTHR12957:SF2">
    <property type="entry name" value="INTEGRATOR COMPLEX SUBUNIT 6"/>
    <property type="match status" value="1"/>
</dbReference>
<feature type="domain" description="Integrator complex subunit 6-like beta-barrel" evidence="2">
    <location>
        <begin position="1"/>
        <end position="46"/>
    </location>
</feature>
<evidence type="ECO:0000313" key="3">
    <source>
        <dbReference type="EMBL" id="CAI8003431.1"/>
    </source>
</evidence>
<dbReference type="AlphaFoldDB" id="A0AA35W1R9"/>
<evidence type="ECO:0000256" key="1">
    <source>
        <dbReference type="SAM" id="MobiDB-lite"/>
    </source>
</evidence>
<accession>A0AA35W1R9</accession>
<comment type="caution">
    <text evidence="3">The sequence shown here is derived from an EMBL/GenBank/DDBJ whole genome shotgun (WGS) entry which is preliminary data.</text>
</comment>
<feature type="compositionally biased region" description="Pro residues" evidence="1">
    <location>
        <begin position="276"/>
        <end position="297"/>
    </location>
</feature>
<dbReference type="InterPro" id="IPR057413">
    <property type="entry name" value="Beta-barrel_INTS6"/>
</dbReference>
<feature type="compositionally biased region" description="Basic and acidic residues" evidence="1">
    <location>
        <begin position="326"/>
        <end position="342"/>
    </location>
</feature>
<dbReference type="InterPro" id="IPR051113">
    <property type="entry name" value="Integrator_subunit6"/>
</dbReference>
<dbReference type="Proteomes" id="UP001174909">
    <property type="component" value="Unassembled WGS sequence"/>
</dbReference>
<dbReference type="GO" id="GO:0034472">
    <property type="term" value="P:snRNA 3'-end processing"/>
    <property type="evidence" value="ECO:0007669"/>
    <property type="project" value="TreeGrafter"/>
</dbReference>
<dbReference type="Pfam" id="PF25462">
    <property type="entry name" value="Beta-barrel_INTS6"/>
    <property type="match status" value="1"/>
</dbReference>
<dbReference type="PANTHER" id="PTHR12957">
    <property type="entry name" value="DEAD/H BOX POLYPEPTIDE 26/DICE1-RELATED"/>
    <property type="match status" value="1"/>
</dbReference>
<sequence>MEDSGKDPGIIHPFGYLKASSSLAHVTLFVMPFNYSALLPLINDLQRHGMRPPPKWRKEFSDYLSTVPSYYTQPLRNSLRLMGGPPNLVPDMFELQLSFSITNYLHKLKKQAKMESERVVSAISQNRTNDAHKRSNGIVDLGDGISIAIGSTQEGERVQGFRNPFDIVRSSLLEQVRSMRTNFLQVSSSTALNVIEEVARHQVPISQMGNYQEHLKKLNPLREVDSGAVRTQLFGNPFKLEKKGSGQDLEISLADEHMVETLGSRRSSGRRRNPRSPSPVPSPRSPSLPSSPIPSPTPSLTNHNKHSVHKNWSLPEEEPNGSRKLPTKDAKTPKVEPGKEGVNHPNAESMESGAGSKGQTNGSE</sequence>
<feature type="region of interest" description="Disordered" evidence="1">
    <location>
        <begin position="261"/>
        <end position="364"/>
    </location>
</feature>
<evidence type="ECO:0000259" key="2">
    <source>
        <dbReference type="Pfam" id="PF25462"/>
    </source>
</evidence>
<dbReference type="EMBL" id="CASHTH010000520">
    <property type="protein sequence ID" value="CAI8003431.1"/>
    <property type="molecule type" value="Genomic_DNA"/>
</dbReference>
<gene>
    <name evidence="3" type="ORF">GBAR_LOCUS3650</name>
</gene>
<keyword evidence="4" id="KW-1185">Reference proteome</keyword>
<organism evidence="3 4">
    <name type="scientific">Geodia barretti</name>
    <name type="common">Barrett's horny sponge</name>
    <dbReference type="NCBI Taxonomy" id="519541"/>
    <lineage>
        <taxon>Eukaryota</taxon>
        <taxon>Metazoa</taxon>
        <taxon>Porifera</taxon>
        <taxon>Demospongiae</taxon>
        <taxon>Heteroscleromorpha</taxon>
        <taxon>Tetractinellida</taxon>
        <taxon>Astrophorina</taxon>
        <taxon>Geodiidae</taxon>
        <taxon>Geodia</taxon>
    </lineage>
</organism>
<name>A0AA35W1R9_GEOBA</name>
<evidence type="ECO:0000313" key="4">
    <source>
        <dbReference type="Proteomes" id="UP001174909"/>
    </source>
</evidence>
<reference evidence="3" key="1">
    <citation type="submission" date="2023-03" db="EMBL/GenBank/DDBJ databases">
        <authorList>
            <person name="Steffen K."/>
            <person name="Cardenas P."/>
        </authorList>
    </citation>
    <scope>NUCLEOTIDE SEQUENCE</scope>
</reference>
<proteinExistence type="predicted"/>
<protein>
    <submittedName>
        <fullName evidence="3">Integrator complex subunit 6-A</fullName>
    </submittedName>
</protein>